<protein>
    <submittedName>
        <fullName evidence="1">Uncharacterized protein</fullName>
    </submittedName>
</protein>
<accession>A0A9D4RDP8</accession>
<dbReference type="AlphaFoldDB" id="A0A9D4RDP8"/>
<dbReference type="EMBL" id="JAIWYP010000002">
    <property type="protein sequence ID" value="KAH3864494.1"/>
    <property type="molecule type" value="Genomic_DNA"/>
</dbReference>
<reference evidence="1" key="1">
    <citation type="journal article" date="2019" name="bioRxiv">
        <title>The Genome of the Zebra Mussel, Dreissena polymorpha: A Resource for Invasive Species Research.</title>
        <authorList>
            <person name="McCartney M.A."/>
            <person name="Auch B."/>
            <person name="Kono T."/>
            <person name="Mallez S."/>
            <person name="Zhang Y."/>
            <person name="Obille A."/>
            <person name="Becker A."/>
            <person name="Abrahante J.E."/>
            <person name="Garbe J."/>
            <person name="Badalamenti J.P."/>
            <person name="Herman A."/>
            <person name="Mangelson H."/>
            <person name="Liachko I."/>
            <person name="Sullivan S."/>
            <person name="Sone E.D."/>
            <person name="Koren S."/>
            <person name="Silverstein K.A.T."/>
            <person name="Beckman K.B."/>
            <person name="Gohl D.M."/>
        </authorList>
    </citation>
    <scope>NUCLEOTIDE SEQUENCE</scope>
    <source>
        <strain evidence="1">Duluth1</strain>
        <tissue evidence="1">Whole animal</tissue>
    </source>
</reference>
<keyword evidence="2" id="KW-1185">Reference proteome</keyword>
<comment type="caution">
    <text evidence="1">The sequence shown here is derived from an EMBL/GenBank/DDBJ whole genome shotgun (WGS) entry which is preliminary data.</text>
</comment>
<sequence>MRDVMLVVLMEFEQQWSQEPQSDNRDGACWWRLRRSRKENPRSRFQQQMAKRAG</sequence>
<proteinExistence type="predicted"/>
<evidence type="ECO:0000313" key="2">
    <source>
        <dbReference type="Proteomes" id="UP000828390"/>
    </source>
</evidence>
<organism evidence="1 2">
    <name type="scientific">Dreissena polymorpha</name>
    <name type="common">Zebra mussel</name>
    <name type="synonym">Mytilus polymorpha</name>
    <dbReference type="NCBI Taxonomy" id="45954"/>
    <lineage>
        <taxon>Eukaryota</taxon>
        <taxon>Metazoa</taxon>
        <taxon>Spiralia</taxon>
        <taxon>Lophotrochozoa</taxon>
        <taxon>Mollusca</taxon>
        <taxon>Bivalvia</taxon>
        <taxon>Autobranchia</taxon>
        <taxon>Heteroconchia</taxon>
        <taxon>Euheterodonta</taxon>
        <taxon>Imparidentia</taxon>
        <taxon>Neoheterodontei</taxon>
        <taxon>Myida</taxon>
        <taxon>Dreissenoidea</taxon>
        <taxon>Dreissenidae</taxon>
        <taxon>Dreissena</taxon>
    </lineage>
</organism>
<dbReference type="Proteomes" id="UP000828390">
    <property type="component" value="Unassembled WGS sequence"/>
</dbReference>
<gene>
    <name evidence="1" type="ORF">DPMN_027512</name>
</gene>
<reference evidence="1" key="2">
    <citation type="submission" date="2020-11" db="EMBL/GenBank/DDBJ databases">
        <authorList>
            <person name="McCartney M.A."/>
            <person name="Auch B."/>
            <person name="Kono T."/>
            <person name="Mallez S."/>
            <person name="Becker A."/>
            <person name="Gohl D.M."/>
            <person name="Silverstein K.A.T."/>
            <person name="Koren S."/>
            <person name="Bechman K.B."/>
            <person name="Herman A."/>
            <person name="Abrahante J.E."/>
            <person name="Garbe J."/>
        </authorList>
    </citation>
    <scope>NUCLEOTIDE SEQUENCE</scope>
    <source>
        <strain evidence="1">Duluth1</strain>
        <tissue evidence="1">Whole animal</tissue>
    </source>
</reference>
<name>A0A9D4RDP8_DREPO</name>
<evidence type="ECO:0000313" key="1">
    <source>
        <dbReference type="EMBL" id="KAH3864494.1"/>
    </source>
</evidence>